<feature type="compositionally biased region" description="Basic residues" evidence="4">
    <location>
        <begin position="674"/>
        <end position="689"/>
    </location>
</feature>
<evidence type="ECO:0000256" key="4">
    <source>
        <dbReference type="SAM" id="MobiDB-lite"/>
    </source>
</evidence>
<dbReference type="Pfam" id="PF00076">
    <property type="entry name" value="RRM_1"/>
    <property type="match status" value="3"/>
</dbReference>
<dbReference type="Proteomes" id="UP001642484">
    <property type="component" value="Unassembled WGS sequence"/>
</dbReference>
<keyword evidence="1" id="KW-0677">Repeat</keyword>
<feature type="domain" description="RRM" evidence="5">
    <location>
        <begin position="420"/>
        <end position="510"/>
    </location>
</feature>
<feature type="region of interest" description="Disordered" evidence="4">
    <location>
        <begin position="646"/>
        <end position="728"/>
    </location>
</feature>
<comment type="caution">
    <text evidence="6">The sequence shown here is derived from an EMBL/GenBank/DDBJ whole genome shotgun (WGS) entry which is preliminary data.</text>
</comment>
<protein>
    <recommendedName>
        <fullName evidence="5">RRM domain-containing protein</fullName>
    </recommendedName>
</protein>
<evidence type="ECO:0000313" key="7">
    <source>
        <dbReference type="Proteomes" id="UP001642484"/>
    </source>
</evidence>
<gene>
    <name evidence="6" type="ORF">CCMP2556_LOCUS48832</name>
</gene>
<proteinExistence type="predicted"/>
<dbReference type="SMART" id="SM00360">
    <property type="entry name" value="RRM"/>
    <property type="match status" value="3"/>
</dbReference>
<dbReference type="EMBL" id="CAXAMN010026583">
    <property type="protein sequence ID" value="CAK9104119.1"/>
    <property type="molecule type" value="Genomic_DNA"/>
</dbReference>
<dbReference type="PROSITE" id="PS50102">
    <property type="entry name" value="RRM"/>
    <property type="match status" value="3"/>
</dbReference>
<dbReference type="InterPro" id="IPR012677">
    <property type="entry name" value="Nucleotide-bd_a/b_plait_sf"/>
</dbReference>
<feature type="domain" description="RRM" evidence="5">
    <location>
        <begin position="306"/>
        <end position="377"/>
    </location>
</feature>
<feature type="region of interest" description="Disordered" evidence="4">
    <location>
        <begin position="589"/>
        <end position="616"/>
    </location>
</feature>
<organism evidence="6 7">
    <name type="scientific">Durusdinium trenchii</name>
    <dbReference type="NCBI Taxonomy" id="1381693"/>
    <lineage>
        <taxon>Eukaryota</taxon>
        <taxon>Sar</taxon>
        <taxon>Alveolata</taxon>
        <taxon>Dinophyceae</taxon>
        <taxon>Suessiales</taxon>
        <taxon>Symbiodiniaceae</taxon>
        <taxon>Durusdinium</taxon>
    </lineage>
</organism>
<feature type="compositionally biased region" description="Basic and acidic residues" evidence="4">
    <location>
        <begin position="703"/>
        <end position="718"/>
    </location>
</feature>
<feature type="compositionally biased region" description="Pro residues" evidence="4">
    <location>
        <begin position="646"/>
        <end position="670"/>
    </location>
</feature>
<evidence type="ECO:0000256" key="2">
    <source>
        <dbReference type="ARBA" id="ARBA00022884"/>
    </source>
</evidence>
<dbReference type="CDD" id="cd00590">
    <property type="entry name" value="RRM_SF"/>
    <property type="match status" value="3"/>
</dbReference>
<keyword evidence="2 3" id="KW-0694">RNA-binding</keyword>
<dbReference type="SUPFAM" id="SSF54928">
    <property type="entry name" value="RNA-binding domain, RBD"/>
    <property type="match status" value="3"/>
</dbReference>
<name>A0ABP0RVV4_9DINO</name>
<evidence type="ECO:0000313" key="6">
    <source>
        <dbReference type="EMBL" id="CAK9104119.1"/>
    </source>
</evidence>
<evidence type="ECO:0000259" key="5">
    <source>
        <dbReference type="PROSITE" id="PS50102"/>
    </source>
</evidence>
<dbReference type="PANTHER" id="PTHR24012">
    <property type="entry name" value="RNA BINDING PROTEIN"/>
    <property type="match status" value="1"/>
</dbReference>
<accession>A0ABP0RVV4</accession>
<dbReference type="InterPro" id="IPR000504">
    <property type="entry name" value="RRM_dom"/>
</dbReference>
<evidence type="ECO:0000256" key="3">
    <source>
        <dbReference type="PROSITE-ProRule" id="PRU00176"/>
    </source>
</evidence>
<dbReference type="Gene3D" id="3.30.70.330">
    <property type="match status" value="3"/>
</dbReference>
<reference evidence="6 7" key="1">
    <citation type="submission" date="2024-02" db="EMBL/GenBank/DDBJ databases">
        <authorList>
            <person name="Chen Y."/>
            <person name="Shah S."/>
            <person name="Dougan E. K."/>
            <person name="Thang M."/>
            <person name="Chan C."/>
        </authorList>
    </citation>
    <scope>NUCLEOTIDE SEQUENCE [LARGE SCALE GENOMIC DNA]</scope>
</reference>
<feature type="domain" description="RRM" evidence="5">
    <location>
        <begin position="130"/>
        <end position="227"/>
    </location>
</feature>
<feature type="region of interest" description="Disordered" evidence="4">
    <location>
        <begin position="59"/>
        <end position="79"/>
    </location>
</feature>
<evidence type="ECO:0000256" key="1">
    <source>
        <dbReference type="ARBA" id="ARBA00022737"/>
    </source>
</evidence>
<sequence>MSHGRGNQQAMAAALFESVETDVSSRTIRMTHFPAGWQTLQELIATATFNERESAEKAVKTLHGVDNRSEAEKRRMNYGPPRDEDKFAVFLLGAGASTESRDTHGEDNGTPVLLYVDEIRLLEEEVASAREVFLRDLPVEDYTEAQLREWLQGFGHPEAVNFLKDPVSKELNGKGYVRFGLHEEAVGLLAAFAEDDEEGGVQGNWSLSERLQSSRVGDALQARAGAVATECGYSRLVLVGGGRAPPQGTSWGSLVQQEGPLTFALFAEGNLEKLKSRLDSLVEEALTNPTSFSGSSTASNVSPTSPCIMVKGFPKSWREQQVRLVFALFGGVGSVRFVVDPKTGQQMACVELKNRENMAKAVEQLHNTKVGDGELIEECVVTCELFGDDVGKSRPLRRTIFLDELKLSRKPEIKPDNEDREVFMTGLPIKDFTEDQLKNWLEGFGKIEDVFLLRDVDRKLNAKGYVRFSSHRNAESCIQAQASEQDAEEGDVIAWWSESERALRGAYGPNLHSALASNDGRVFAHLLESCEVREVWMQSRLWPPKDPTAPALQGKQVHFVATCTAKQLQALHRALSAAVQAFHDRVRGERMGEEGGSSSSFRPPAEPRPAWSAPPAGWSMAPAGGAPPPWPYYRDPYAPQRPPPGAPGMPWPWRPPGYPPGHPPAPPSGPPERKHSRSRCRVTKRRPRRRWQDQLGALKNGHQRSEATRADREGRRADPTWSGVERPR</sequence>
<keyword evidence="7" id="KW-1185">Reference proteome</keyword>
<dbReference type="InterPro" id="IPR035979">
    <property type="entry name" value="RBD_domain_sf"/>
</dbReference>